<protein>
    <submittedName>
        <fullName evidence="2">14720_t:CDS:1</fullName>
    </submittedName>
</protein>
<dbReference type="Proteomes" id="UP000789901">
    <property type="component" value="Unassembled WGS sequence"/>
</dbReference>
<dbReference type="Gene3D" id="3.60.10.10">
    <property type="entry name" value="Endonuclease/exonuclease/phosphatase"/>
    <property type="match status" value="1"/>
</dbReference>
<keyword evidence="3" id="KW-1185">Reference proteome</keyword>
<feature type="non-terminal residue" evidence="2">
    <location>
        <position position="281"/>
    </location>
</feature>
<feature type="region of interest" description="Disordered" evidence="1">
    <location>
        <begin position="20"/>
        <end position="44"/>
    </location>
</feature>
<name>A0ABN7VRF0_GIGMA</name>
<reference evidence="2 3" key="1">
    <citation type="submission" date="2021-06" db="EMBL/GenBank/DDBJ databases">
        <authorList>
            <person name="Kallberg Y."/>
            <person name="Tangrot J."/>
            <person name="Rosling A."/>
        </authorList>
    </citation>
    <scope>NUCLEOTIDE SEQUENCE [LARGE SCALE GENOMIC DNA]</scope>
    <source>
        <strain evidence="2 3">120-4 pot B 10/14</strain>
    </source>
</reference>
<proteinExistence type="predicted"/>
<gene>
    <name evidence="2" type="ORF">GMARGA_LOCUS21808</name>
</gene>
<organism evidence="2 3">
    <name type="scientific">Gigaspora margarita</name>
    <dbReference type="NCBI Taxonomy" id="4874"/>
    <lineage>
        <taxon>Eukaryota</taxon>
        <taxon>Fungi</taxon>
        <taxon>Fungi incertae sedis</taxon>
        <taxon>Mucoromycota</taxon>
        <taxon>Glomeromycotina</taxon>
        <taxon>Glomeromycetes</taxon>
        <taxon>Diversisporales</taxon>
        <taxon>Gigasporaceae</taxon>
        <taxon>Gigaspora</taxon>
    </lineage>
</organism>
<dbReference type="SUPFAM" id="SSF56219">
    <property type="entry name" value="DNase I-like"/>
    <property type="match status" value="1"/>
</dbReference>
<dbReference type="InterPro" id="IPR036691">
    <property type="entry name" value="Endo/exonu/phosph_ase_sf"/>
</dbReference>
<evidence type="ECO:0000256" key="1">
    <source>
        <dbReference type="SAM" id="MobiDB-lite"/>
    </source>
</evidence>
<sequence>MDLDDLPSHTTMKVKATLPEEISTTTPIDPQPDPAQINKHTNEQNKDIVMDGSDTLEQERQALLADESIFFDFKHTMDTDAASNATIEGTKVPTDYTAPTRVANKSIDLREEELDATKWNYNTILQAFSTAKTKRAKPQLPKDKETLLENIKMIDEAPQIPITEYSIINSTLEWLHKKYEYNRIPAYLLELLNQLSAMAVRNSVQPYIQNVQSIPAILVMINLALPRKTRIRVISIYLLSNNQKLSLKAQHEIIEWIMTTQKKNYQLIVMGDFNNNLHNKE</sequence>
<comment type="caution">
    <text evidence="2">The sequence shown here is derived from an EMBL/GenBank/DDBJ whole genome shotgun (WGS) entry which is preliminary data.</text>
</comment>
<evidence type="ECO:0000313" key="3">
    <source>
        <dbReference type="Proteomes" id="UP000789901"/>
    </source>
</evidence>
<dbReference type="EMBL" id="CAJVQB010020493">
    <property type="protein sequence ID" value="CAG8794558.1"/>
    <property type="molecule type" value="Genomic_DNA"/>
</dbReference>
<accession>A0ABN7VRF0</accession>
<evidence type="ECO:0000313" key="2">
    <source>
        <dbReference type="EMBL" id="CAG8794558.1"/>
    </source>
</evidence>